<gene>
    <name evidence="1" type="ordered locus">HPSA_03190</name>
</gene>
<protein>
    <submittedName>
        <fullName evidence="1">Uncharacterized protein</fullName>
    </submittedName>
</protein>
<dbReference type="HOGENOM" id="CLU_3290664_0_0_7"/>
<reference evidence="2" key="1">
    <citation type="submission" date="2010-11" db="EMBL/GenBank/DDBJ databases">
        <title>Genome sequence of Helicobacter pylori strain SouthAfrica7.</title>
        <authorList>
            <person name="Kersulyte D."/>
            <person name="Segal I."/>
            <person name="Mistry R."/>
            <person name="Berg D.E."/>
        </authorList>
    </citation>
    <scope>NUCLEOTIDE SEQUENCE [LARGE SCALE GENOMIC DNA]</scope>
    <source>
        <strain evidence="2">SouthAfrica7</strain>
    </source>
</reference>
<dbReference type="KEGG" id="hes:HPSA_03190"/>
<evidence type="ECO:0000313" key="1">
    <source>
        <dbReference type="EMBL" id="ADU84639.1"/>
    </source>
</evidence>
<dbReference type="EMBL" id="CP002336">
    <property type="protein sequence ID" value="ADU84639.1"/>
    <property type="molecule type" value="Genomic_DNA"/>
</dbReference>
<reference evidence="1 2" key="2">
    <citation type="journal article" date="2013" name="Genome Announc.">
        <title>Genome Sequences of Three hpAfrica2 Strains of Helicobacter pylori.</title>
        <authorList>
            <person name="Duncan S.S."/>
            <person name="Bertoli M.T."/>
            <person name="Kersulyte D."/>
            <person name="Valk P.L."/>
            <person name="Tamma S."/>
            <person name="Segal I."/>
            <person name="McClain M.S."/>
            <person name="Cover T.L."/>
            <person name="Berg D.E."/>
        </authorList>
    </citation>
    <scope>NUCLEOTIDE SEQUENCE [LARGE SCALE GENOMIC DNA]</scope>
    <source>
        <strain evidence="1 2">SouthAfrica7</strain>
    </source>
</reference>
<sequence length="40" mass="4840">MVFSLIDFSIRAFLYKPPLSFETFLKVFLKIRIKIFLIML</sequence>
<dbReference type="AlphaFoldDB" id="E8QW18"/>
<accession>E8QW18</accession>
<evidence type="ECO:0000313" key="2">
    <source>
        <dbReference type="Proteomes" id="UP000007467"/>
    </source>
</evidence>
<organism evidence="1 2">
    <name type="scientific">Helicobacter pylori (strain SouthAfrica7)</name>
    <dbReference type="NCBI Taxonomy" id="907239"/>
    <lineage>
        <taxon>Bacteria</taxon>
        <taxon>Pseudomonadati</taxon>
        <taxon>Campylobacterota</taxon>
        <taxon>Epsilonproteobacteria</taxon>
        <taxon>Campylobacterales</taxon>
        <taxon>Helicobacteraceae</taxon>
        <taxon>Helicobacter</taxon>
    </lineage>
</organism>
<proteinExistence type="predicted"/>
<dbReference type="Proteomes" id="UP000007467">
    <property type="component" value="Chromosome"/>
</dbReference>
<name>E8QW18_HELPW</name>